<protein>
    <submittedName>
        <fullName evidence="3">Cell division protein</fullName>
    </submittedName>
</protein>
<dbReference type="Gene3D" id="2.30.30.110">
    <property type="match status" value="1"/>
</dbReference>
<comment type="similarity">
    <text evidence="1">Belongs to the PemK/MazF family.</text>
</comment>
<evidence type="ECO:0000313" key="4">
    <source>
        <dbReference type="Proteomes" id="UP000289921"/>
    </source>
</evidence>
<dbReference type="GO" id="GO:0051301">
    <property type="term" value="P:cell division"/>
    <property type="evidence" value="ECO:0007669"/>
    <property type="project" value="UniProtKB-KW"/>
</dbReference>
<dbReference type="SUPFAM" id="SSF50118">
    <property type="entry name" value="Cell growth inhibitor/plasmid maintenance toxic component"/>
    <property type="match status" value="1"/>
</dbReference>
<dbReference type="Pfam" id="PF02452">
    <property type="entry name" value="PemK_toxin"/>
    <property type="match status" value="1"/>
</dbReference>
<dbReference type="GO" id="GO:0006402">
    <property type="term" value="P:mRNA catabolic process"/>
    <property type="evidence" value="ECO:0007669"/>
    <property type="project" value="TreeGrafter"/>
</dbReference>
<keyword evidence="3" id="KW-0132">Cell division</keyword>
<comment type="caution">
    <text evidence="3">The sequence shown here is derived from an EMBL/GenBank/DDBJ whole genome shotgun (WGS) entry which is preliminary data.</text>
</comment>
<dbReference type="RefSeq" id="WP_129312939.1">
    <property type="nucleotide sequence ID" value="NZ_QEWK01000001.1"/>
</dbReference>
<dbReference type="GO" id="GO:0016075">
    <property type="term" value="P:rRNA catabolic process"/>
    <property type="evidence" value="ECO:0007669"/>
    <property type="project" value="TreeGrafter"/>
</dbReference>
<accession>A0A4Q2FSI0</accession>
<gene>
    <name evidence="3" type="ORF">DF217_03035</name>
</gene>
<organism evidence="3 4">
    <name type="scientific">Streptococcus oralis</name>
    <dbReference type="NCBI Taxonomy" id="1303"/>
    <lineage>
        <taxon>Bacteria</taxon>
        <taxon>Bacillati</taxon>
        <taxon>Bacillota</taxon>
        <taxon>Bacilli</taxon>
        <taxon>Lactobacillales</taxon>
        <taxon>Streptococcaceae</taxon>
        <taxon>Streptococcus</taxon>
    </lineage>
</organism>
<dbReference type="GO" id="GO:0003677">
    <property type="term" value="F:DNA binding"/>
    <property type="evidence" value="ECO:0007669"/>
    <property type="project" value="InterPro"/>
</dbReference>
<name>A0A4Q2FSI0_STROR</name>
<dbReference type="AlphaFoldDB" id="A0A4Q2FSI0"/>
<dbReference type="GO" id="GO:0004521">
    <property type="term" value="F:RNA endonuclease activity"/>
    <property type="evidence" value="ECO:0007669"/>
    <property type="project" value="TreeGrafter"/>
</dbReference>
<dbReference type="Proteomes" id="UP000289921">
    <property type="component" value="Unassembled WGS sequence"/>
</dbReference>
<proteinExistence type="inferred from homology"/>
<evidence type="ECO:0000256" key="1">
    <source>
        <dbReference type="ARBA" id="ARBA00007521"/>
    </source>
</evidence>
<dbReference type="PANTHER" id="PTHR33988:SF3">
    <property type="entry name" value="ENDORIBONUCLEASE TOXIN CHPB-RELATED"/>
    <property type="match status" value="1"/>
</dbReference>
<dbReference type="InterPro" id="IPR011067">
    <property type="entry name" value="Plasmid_toxin/cell-grow_inhib"/>
</dbReference>
<reference evidence="3 4" key="1">
    <citation type="submission" date="2018-05" db="EMBL/GenBank/DDBJ databases">
        <title>Streptococcus from otitis media.</title>
        <authorList>
            <person name="Wayes A.M."/>
            <person name="Jakubovics N.S."/>
        </authorList>
    </citation>
    <scope>NUCLEOTIDE SEQUENCE [LARGE SCALE GENOMIC DNA]</scope>
    <source>
        <strain evidence="3 4">NU39</strain>
    </source>
</reference>
<keyword evidence="2" id="KW-1277">Toxin-antitoxin system</keyword>
<dbReference type="EMBL" id="QEWK01000001">
    <property type="protein sequence ID" value="RXX22953.1"/>
    <property type="molecule type" value="Genomic_DNA"/>
</dbReference>
<evidence type="ECO:0000313" key="3">
    <source>
        <dbReference type="EMBL" id="RXX22953.1"/>
    </source>
</evidence>
<evidence type="ECO:0000256" key="2">
    <source>
        <dbReference type="ARBA" id="ARBA00022649"/>
    </source>
</evidence>
<sequence>MVAKSDYIPEKQDIIWLDFDPSPSVGREIQKRRPALVVSRREYALQTGFVAVCPITHGQQRLAEKGLLVPVSSDKVDGAVNPFQLYTFDFRMRNAQKITRMDTQCFQKVVQLYQYIFGDT</sequence>
<keyword evidence="3" id="KW-0131">Cell cycle</keyword>
<dbReference type="PANTHER" id="PTHR33988">
    <property type="entry name" value="ENDORIBONUCLEASE MAZF-RELATED"/>
    <property type="match status" value="1"/>
</dbReference>
<dbReference type="InterPro" id="IPR003477">
    <property type="entry name" value="PemK-like"/>
</dbReference>